<dbReference type="OrthoDB" id="8123403at2759"/>
<gene>
    <name evidence="1" type="ORF">g.19765</name>
</gene>
<feature type="non-terminal residue" evidence="1">
    <location>
        <position position="1"/>
    </location>
</feature>
<sequence>GEVSVRLVIAKSRVAPLKSKMTIPQLELSGAVLLVSLLHHVFSALSELSIEFSEVIGWCDSTIVLAWLKTPPHKLEVFQGNRVSQINNANLPIQWRHVSSGLNCADIGSRGASAAQLVEHP</sequence>
<organism evidence="1">
    <name type="scientific">Pectinophora gossypiella</name>
    <name type="common">Cotton pink bollworm</name>
    <name type="synonym">Depressaria gossypiella</name>
    <dbReference type="NCBI Taxonomy" id="13191"/>
    <lineage>
        <taxon>Eukaryota</taxon>
        <taxon>Metazoa</taxon>
        <taxon>Ecdysozoa</taxon>
        <taxon>Arthropoda</taxon>
        <taxon>Hexapoda</taxon>
        <taxon>Insecta</taxon>
        <taxon>Pterygota</taxon>
        <taxon>Neoptera</taxon>
        <taxon>Endopterygota</taxon>
        <taxon>Lepidoptera</taxon>
        <taxon>Glossata</taxon>
        <taxon>Ditrysia</taxon>
        <taxon>Gelechioidea</taxon>
        <taxon>Gelechiidae</taxon>
        <taxon>Apatetrinae</taxon>
        <taxon>Pectinophora</taxon>
    </lineage>
</organism>
<protein>
    <submittedName>
        <fullName evidence="1">Uncharacterized protein</fullName>
    </submittedName>
</protein>
<reference evidence="1" key="1">
    <citation type="submission" date="2015-09" db="EMBL/GenBank/DDBJ databases">
        <title>De novo assembly of Pectinophora gossypiella (Pink Bollworm) gut transcriptome.</title>
        <authorList>
            <person name="Tassone E.E."/>
        </authorList>
    </citation>
    <scope>NUCLEOTIDE SEQUENCE</scope>
</reference>
<evidence type="ECO:0000313" key="1">
    <source>
        <dbReference type="EMBL" id="JAT89510.1"/>
    </source>
</evidence>
<accession>A0A1E1WR76</accession>
<dbReference type="AlphaFoldDB" id="A0A1E1WR76"/>
<feature type="non-terminal residue" evidence="1">
    <location>
        <position position="121"/>
    </location>
</feature>
<dbReference type="InterPro" id="IPR008042">
    <property type="entry name" value="Retrotrans_Pao"/>
</dbReference>
<dbReference type="Pfam" id="PF05380">
    <property type="entry name" value="Peptidase_A17"/>
    <property type="match status" value="1"/>
</dbReference>
<proteinExistence type="predicted"/>
<dbReference type="EMBL" id="GDQN01001544">
    <property type="protein sequence ID" value="JAT89510.1"/>
    <property type="molecule type" value="Transcribed_RNA"/>
</dbReference>
<dbReference type="PANTHER" id="PTHR47331">
    <property type="entry name" value="PHD-TYPE DOMAIN-CONTAINING PROTEIN"/>
    <property type="match status" value="1"/>
</dbReference>
<name>A0A1E1WR76_PECGO</name>